<dbReference type="Pfam" id="PF00691">
    <property type="entry name" value="OmpA"/>
    <property type="match status" value="1"/>
</dbReference>
<evidence type="ECO:0000256" key="2">
    <source>
        <dbReference type="ARBA" id="ARBA00008914"/>
    </source>
</evidence>
<keyword evidence="12" id="KW-1185">Reference proteome</keyword>
<evidence type="ECO:0000256" key="4">
    <source>
        <dbReference type="ARBA" id="ARBA00022692"/>
    </source>
</evidence>
<comment type="similarity">
    <text evidence="2">Belongs to the MotB family.</text>
</comment>
<comment type="subcellular location">
    <subcellularLocation>
        <location evidence="1">Cell membrane</location>
        <topology evidence="1">Single-pass membrane protein</topology>
    </subcellularLocation>
</comment>
<dbReference type="Gene3D" id="3.30.1330.60">
    <property type="entry name" value="OmpA-like domain"/>
    <property type="match status" value="1"/>
</dbReference>
<dbReference type="Proteomes" id="UP000596857">
    <property type="component" value="Unassembled WGS sequence"/>
</dbReference>
<feature type="compositionally biased region" description="Polar residues" evidence="8">
    <location>
        <begin position="77"/>
        <end position="89"/>
    </location>
</feature>
<evidence type="ECO:0000256" key="1">
    <source>
        <dbReference type="ARBA" id="ARBA00004162"/>
    </source>
</evidence>
<sequence length="297" mass="32101">MRQRNRRQGRSRGKENRDRWMITYADLITLLLIFFIILYAMSSLDTQKYAIVTGSLSDTFKSGSPVLEGGNGVLDGNQGNTGAAVSNEQEAGGSTGSGLSSGGNVKENGSNGTGTGTDTSGQNGETAEHQPSARELAFREQEAKLAALMGVITKYVEDNNLGEQIFVADKPQGIAITLSDRFLFDAGKAELKSPAFPALRQLSGLFRGIGATISIEGHTDNVPVTAASDYTDNWELSGARALSVLRFFLDNEGLSPDTFQYAGYADTRPAYDNTTAEGRQKNRRVELIVLRQLQEEE</sequence>
<gene>
    <name evidence="11" type="ORF">GC101_09835</name>
</gene>
<name>A0ABX1YDW2_9BACL</name>
<evidence type="ECO:0000313" key="12">
    <source>
        <dbReference type="Proteomes" id="UP000596857"/>
    </source>
</evidence>
<keyword evidence="3" id="KW-1003">Cell membrane</keyword>
<dbReference type="RefSeq" id="WP_171717093.1">
    <property type="nucleotide sequence ID" value="NZ_WHOB01000023.1"/>
</dbReference>
<evidence type="ECO:0000313" key="11">
    <source>
        <dbReference type="EMBL" id="NOU79180.1"/>
    </source>
</evidence>
<keyword evidence="6 7" id="KW-0472">Membrane</keyword>
<evidence type="ECO:0000259" key="10">
    <source>
        <dbReference type="PROSITE" id="PS51123"/>
    </source>
</evidence>
<dbReference type="PANTHER" id="PTHR30329">
    <property type="entry name" value="STATOR ELEMENT OF FLAGELLAR MOTOR COMPLEX"/>
    <property type="match status" value="1"/>
</dbReference>
<dbReference type="InterPro" id="IPR025713">
    <property type="entry name" value="MotB-like_N_dom"/>
</dbReference>
<dbReference type="PROSITE" id="PS51123">
    <property type="entry name" value="OMPA_2"/>
    <property type="match status" value="1"/>
</dbReference>
<evidence type="ECO:0000256" key="3">
    <source>
        <dbReference type="ARBA" id="ARBA00022475"/>
    </source>
</evidence>
<accession>A0ABX1YDW2</accession>
<protein>
    <submittedName>
        <fullName evidence="11">OmpA family protein</fullName>
    </submittedName>
</protein>
<dbReference type="InterPro" id="IPR036737">
    <property type="entry name" value="OmpA-like_sf"/>
</dbReference>
<dbReference type="EMBL" id="WHOB01000023">
    <property type="protein sequence ID" value="NOU79180.1"/>
    <property type="molecule type" value="Genomic_DNA"/>
</dbReference>
<comment type="caution">
    <text evidence="11">The sequence shown here is derived from an EMBL/GenBank/DDBJ whole genome shotgun (WGS) entry which is preliminary data.</text>
</comment>
<dbReference type="Pfam" id="PF13677">
    <property type="entry name" value="MotB_plug"/>
    <property type="match status" value="1"/>
</dbReference>
<dbReference type="SUPFAM" id="SSF103088">
    <property type="entry name" value="OmpA-like"/>
    <property type="match status" value="1"/>
</dbReference>
<evidence type="ECO:0000256" key="5">
    <source>
        <dbReference type="ARBA" id="ARBA00022989"/>
    </source>
</evidence>
<dbReference type="InterPro" id="IPR050330">
    <property type="entry name" value="Bact_OuterMem_StrucFunc"/>
</dbReference>
<evidence type="ECO:0000256" key="6">
    <source>
        <dbReference type="ARBA" id="ARBA00023136"/>
    </source>
</evidence>
<evidence type="ECO:0000256" key="7">
    <source>
        <dbReference type="PROSITE-ProRule" id="PRU00473"/>
    </source>
</evidence>
<feature type="region of interest" description="Disordered" evidence="8">
    <location>
        <begin position="69"/>
        <end position="134"/>
    </location>
</feature>
<reference evidence="11 12" key="1">
    <citation type="submission" date="2019-10" db="EMBL/GenBank/DDBJ databases">
        <title>Description of Paenibacillus terricola sp. nov.</title>
        <authorList>
            <person name="Carlier A."/>
            <person name="Qi S."/>
        </authorList>
    </citation>
    <scope>NUCLEOTIDE SEQUENCE [LARGE SCALE GENOMIC DNA]</scope>
    <source>
        <strain evidence="11 12">LMG 31459</strain>
    </source>
</reference>
<feature type="transmembrane region" description="Helical" evidence="9">
    <location>
        <begin position="21"/>
        <end position="41"/>
    </location>
</feature>
<keyword evidence="5 9" id="KW-1133">Transmembrane helix</keyword>
<evidence type="ECO:0000256" key="9">
    <source>
        <dbReference type="SAM" id="Phobius"/>
    </source>
</evidence>
<dbReference type="PANTHER" id="PTHR30329:SF21">
    <property type="entry name" value="LIPOPROTEIN YIAD-RELATED"/>
    <property type="match status" value="1"/>
</dbReference>
<keyword evidence="4 9" id="KW-0812">Transmembrane</keyword>
<evidence type="ECO:0000256" key="8">
    <source>
        <dbReference type="SAM" id="MobiDB-lite"/>
    </source>
</evidence>
<organism evidence="11 12">
    <name type="scientific">Paenibacillus phytohabitans</name>
    <dbReference type="NCBI Taxonomy" id="2654978"/>
    <lineage>
        <taxon>Bacteria</taxon>
        <taxon>Bacillati</taxon>
        <taxon>Bacillota</taxon>
        <taxon>Bacilli</taxon>
        <taxon>Bacillales</taxon>
        <taxon>Paenibacillaceae</taxon>
        <taxon>Paenibacillus</taxon>
    </lineage>
</organism>
<feature type="domain" description="OmpA-like" evidence="10">
    <location>
        <begin position="171"/>
        <end position="293"/>
    </location>
</feature>
<dbReference type="InterPro" id="IPR006665">
    <property type="entry name" value="OmpA-like"/>
</dbReference>
<dbReference type="CDD" id="cd07185">
    <property type="entry name" value="OmpA_C-like"/>
    <property type="match status" value="1"/>
</dbReference>
<proteinExistence type="inferred from homology"/>